<sequence length="338" mass="37167">MAPQKKPIVLRIGAIRHAKEEWSALSDLATLLDLDTSIDRKKFLEECSGKFKDITAIYRLNSTDYTGPFDQELVSKLPKSLRYICHNGAGYDNVDPAALLDRKILFSNCPGAVDAPTANIAFFLMLGCFRNLYKAMGNARTGKWKDGLPISHDPEGKVLGILGMGGIGRALAKRARGFDMEIIYHNRNKLPADQEGGARYVTFDQLLAQSDCISLNLPLNDNTRHIISTPELSKCKKGVIIINTARGAVIDEAALVEALEAGQVGNVGLDVFEHEPKIHEGLLRSDKTFLLPHVGTSTYEGQYAMEKVVIDNLRSALAHGTLPSLVPELQSIKDIYKH</sequence>
<keyword evidence="2 4" id="KW-0560">Oxidoreductase</keyword>
<protein>
    <submittedName>
        <fullName evidence="7">Hydroxyisocaproate dehydrogenase</fullName>
    </submittedName>
</protein>
<dbReference type="PROSITE" id="PS00065">
    <property type="entry name" value="D_2_HYDROXYACID_DH_1"/>
    <property type="match status" value="1"/>
</dbReference>
<reference evidence="7 8" key="1">
    <citation type="journal article" date="2013" name="MBio">
        <title>Genome sequencing of the plant pathogen Taphrina deformans, the causal agent of peach leaf curl.</title>
        <authorList>
            <person name="Cisse O.H."/>
            <person name="Almeida J.M.G.C.F."/>
            <person name="Fonseca A."/>
            <person name="Kumar A.A."/>
            <person name="Salojaervi J."/>
            <person name="Overmyer K."/>
            <person name="Hauser P.M."/>
            <person name="Pagni M."/>
        </authorList>
    </citation>
    <scope>NUCLEOTIDE SEQUENCE [LARGE SCALE GENOMIC DNA]</scope>
    <source>
        <strain evidence="8">PYCC 5710 / ATCC 11124 / CBS 356.35 / IMI 108563 / JCM 9778 / NBRC 8474</strain>
    </source>
</reference>
<dbReference type="eggNOG" id="KOG0069">
    <property type="taxonomic scope" value="Eukaryota"/>
</dbReference>
<dbReference type="GO" id="GO:0030267">
    <property type="term" value="F:glyoxylate reductase (NADPH) activity"/>
    <property type="evidence" value="ECO:0007669"/>
    <property type="project" value="TreeGrafter"/>
</dbReference>
<dbReference type="CDD" id="cd12168">
    <property type="entry name" value="Mand_dh_like"/>
    <property type="match status" value="1"/>
</dbReference>
<dbReference type="PANTHER" id="PTHR10996">
    <property type="entry name" value="2-HYDROXYACID DEHYDROGENASE-RELATED"/>
    <property type="match status" value="1"/>
</dbReference>
<dbReference type="PANTHER" id="PTHR10996:SF257">
    <property type="entry name" value="GLYOXYLATE REDUCTASE 1"/>
    <property type="match status" value="1"/>
</dbReference>
<dbReference type="GO" id="GO:0005829">
    <property type="term" value="C:cytosol"/>
    <property type="evidence" value="ECO:0007669"/>
    <property type="project" value="TreeGrafter"/>
</dbReference>
<dbReference type="InterPro" id="IPR029752">
    <property type="entry name" value="D-isomer_DH_CS1"/>
</dbReference>
<evidence type="ECO:0000256" key="2">
    <source>
        <dbReference type="ARBA" id="ARBA00023002"/>
    </source>
</evidence>
<comment type="similarity">
    <text evidence="1 4">Belongs to the D-isomer specific 2-hydroxyacid dehydrogenase family.</text>
</comment>
<dbReference type="FunFam" id="3.40.50.720:FF:000203">
    <property type="entry name" value="D-3-phosphoglycerate dehydrogenase (SerA)"/>
    <property type="match status" value="1"/>
</dbReference>
<dbReference type="Pfam" id="PF00389">
    <property type="entry name" value="2-Hacid_dh"/>
    <property type="match status" value="1"/>
</dbReference>
<dbReference type="OrthoDB" id="9991913at2759"/>
<dbReference type="PROSITE" id="PS00671">
    <property type="entry name" value="D_2_HYDROXYACID_DH_3"/>
    <property type="match status" value="1"/>
</dbReference>
<gene>
    <name evidence="7" type="ORF">TAPDE_002510</name>
</gene>
<dbReference type="STRING" id="1097556.R4X9T3"/>
<dbReference type="InterPro" id="IPR050223">
    <property type="entry name" value="D-isomer_2-hydroxyacid_DH"/>
</dbReference>
<comment type="caution">
    <text evidence="7">The sequence shown here is derived from an EMBL/GenBank/DDBJ whole genome shotgun (WGS) entry which is preliminary data.</text>
</comment>
<dbReference type="VEuPathDB" id="FungiDB:TAPDE_002510"/>
<evidence type="ECO:0000256" key="3">
    <source>
        <dbReference type="ARBA" id="ARBA00023027"/>
    </source>
</evidence>
<accession>R4X9T3</accession>
<dbReference type="SUPFAM" id="SSF51735">
    <property type="entry name" value="NAD(P)-binding Rossmann-fold domains"/>
    <property type="match status" value="1"/>
</dbReference>
<dbReference type="InterPro" id="IPR029753">
    <property type="entry name" value="D-isomer_DH_CS"/>
</dbReference>
<dbReference type="AlphaFoldDB" id="R4X9T3"/>
<dbReference type="SUPFAM" id="SSF52283">
    <property type="entry name" value="Formate/glycerate dehydrogenase catalytic domain-like"/>
    <property type="match status" value="1"/>
</dbReference>
<dbReference type="GO" id="GO:0051287">
    <property type="term" value="F:NAD binding"/>
    <property type="evidence" value="ECO:0007669"/>
    <property type="project" value="InterPro"/>
</dbReference>
<dbReference type="Proteomes" id="UP000013776">
    <property type="component" value="Unassembled WGS sequence"/>
</dbReference>
<dbReference type="EMBL" id="CAHR02000087">
    <property type="protein sequence ID" value="CCG82495.1"/>
    <property type="molecule type" value="Genomic_DNA"/>
</dbReference>
<keyword evidence="3" id="KW-0520">NAD</keyword>
<evidence type="ECO:0000256" key="1">
    <source>
        <dbReference type="ARBA" id="ARBA00005854"/>
    </source>
</evidence>
<keyword evidence="8" id="KW-1185">Reference proteome</keyword>
<dbReference type="InterPro" id="IPR036291">
    <property type="entry name" value="NAD(P)-bd_dom_sf"/>
</dbReference>
<dbReference type="Gene3D" id="3.40.50.720">
    <property type="entry name" value="NAD(P)-binding Rossmann-like Domain"/>
    <property type="match status" value="2"/>
</dbReference>
<evidence type="ECO:0000259" key="6">
    <source>
        <dbReference type="Pfam" id="PF02826"/>
    </source>
</evidence>
<name>R4X9T3_TAPDE</name>
<evidence type="ECO:0000259" key="5">
    <source>
        <dbReference type="Pfam" id="PF00389"/>
    </source>
</evidence>
<dbReference type="GO" id="GO:0016618">
    <property type="term" value="F:hydroxypyruvate reductase [NAD(P)H] activity"/>
    <property type="evidence" value="ECO:0007669"/>
    <property type="project" value="TreeGrafter"/>
</dbReference>
<organism evidence="7 8">
    <name type="scientific">Taphrina deformans (strain PYCC 5710 / ATCC 11124 / CBS 356.35 / IMI 108563 / JCM 9778 / NBRC 8474)</name>
    <name type="common">Peach leaf curl fungus</name>
    <name type="synonym">Lalaria deformans</name>
    <dbReference type="NCBI Taxonomy" id="1097556"/>
    <lineage>
        <taxon>Eukaryota</taxon>
        <taxon>Fungi</taxon>
        <taxon>Dikarya</taxon>
        <taxon>Ascomycota</taxon>
        <taxon>Taphrinomycotina</taxon>
        <taxon>Taphrinomycetes</taxon>
        <taxon>Taphrinales</taxon>
        <taxon>Taphrinaceae</taxon>
        <taxon>Taphrina</taxon>
    </lineage>
</organism>
<dbReference type="InterPro" id="IPR006140">
    <property type="entry name" value="D-isomer_DH_NAD-bd"/>
</dbReference>
<feature type="domain" description="D-isomer specific 2-hydroxyacid dehydrogenase NAD-binding" evidence="6">
    <location>
        <begin position="123"/>
        <end position="295"/>
    </location>
</feature>
<dbReference type="Pfam" id="PF02826">
    <property type="entry name" value="2-Hacid_dh_C"/>
    <property type="match status" value="1"/>
</dbReference>
<proteinExistence type="inferred from homology"/>
<dbReference type="InterPro" id="IPR006139">
    <property type="entry name" value="D-isomer_2_OHA_DH_cat_dom"/>
</dbReference>
<evidence type="ECO:0000313" key="7">
    <source>
        <dbReference type="EMBL" id="CCG82495.1"/>
    </source>
</evidence>
<evidence type="ECO:0000313" key="8">
    <source>
        <dbReference type="Proteomes" id="UP000013776"/>
    </source>
</evidence>
<feature type="domain" description="D-isomer specific 2-hydroxyacid dehydrogenase catalytic" evidence="5">
    <location>
        <begin position="36"/>
        <end position="326"/>
    </location>
</feature>
<evidence type="ECO:0000256" key="4">
    <source>
        <dbReference type="RuleBase" id="RU003719"/>
    </source>
</evidence>